<evidence type="ECO:0000256" key="2">
    <source>
        <dbReference type="ARBA" id="ARBA00022801"/>
    </source>
</evidence>
<evidence type="ECO:0000256" key="1">
    <source>
        <dbReference type="ARBA" id="ARBA00007527"/>
    </source>
</evidence>
<dbReference type="PANTHER" id="PTHR10858:SF23">
    <property type="entry name" value="DEOXYRIBONUCLEASE II"/>
    <property type="match status" value="1"/>
</dbReference>
<protein>
    <submittedName>
        <fullName evidence="3">G7902 protein</fullName>
    </submittedName>
</protein>
<comment type="caution">
    <text evidence="3">The sequence shown here is derived from an EMBL/GenBank/DDBJ whole genome shotgun (WGS) entry which is preliminary data.</text>
</comment>
<dbReference type="Pfam" id="PF03265">
    <property type="entry name" value="DNase_II"/>
    <property type="match status" value="1"/>
</dbReference>
<dbReference type="InterPro" id="IPR004947">
    <property type="entry name" value="DNase_II"/>
</dbReference>
<proteinExistence type="inferred from homology"/>
<evidence type="ECO:0000313" key="4">
    <source>
        <dbReference type="Proteomes" id="UP001497392"/>
    </source>
</evidence>
<name>A0ABP1G1L8_9CHLO</name>
<reference evidence="3 4" key="1">
    <citation type="submission" date="2024-06" db="EMBL/GenBank/DDBJ databases">
        <authorList>
            <person name="Kraege A."/>
            <person name="Thomma B."/>
        </authorList>
    </citation>
    <scope>NUCLEOTIDE SEQUENCE [LARGE SCALE GENOMIC DNA]</scope>
</reference>
<dbReference type="EMBL" id="CAXHTA020000012">
    <property type="protein sequence ID" value="CAL5225124.1"/>
    <property type="molecule type" value="Genomic_DNA"/>
</dbReference>
<keyword evidence="2" id="KW-0378">Hydrolase</keyword>
<accession>A0ABP1G1L8</accession>
<dbReference type="PANTHER" id="PTHR10858">
    <property type="entry name" value="DEOXYRIBONUCLEASE II"/>
    <property type="match status" value="1"/>
</dbReference>
<organism evidence="3 4">
    <name type="scientific">Coccomyxa viridis</name>
    <dbReference type="NCBI Taxonomy" id="1274662"/>
    <lineage>
        <taxon>Eukaryota</taxon>
        <taxon>Viridiplantae</taxon>
        <taxon>Chlorophyta</taxon>
        <taxon>core chlorophytes</taxon>
        <taxon>Trebouxiophyceae</taxon>
        <taxon>Trebouxiophyceae incertae sedis</taxon>
        <taxon>Coccomyxaceae</taxon>
        <taxon>Coccomyxa</taxon>
    </lineage>
</organism>
<gene>
    <name evidence="3" type="primary">g7902</name>
    <name evidence="3" type="ORF">VP750_LOCUS6783</name>
</gene>
<keyword evidence="4" id="KW-1185">Reference proteome</keyword>
<evidence type="ECO:0000313" key="3">
    <source>
        <dbReference type="EMBL" id="CAL5225124.1"/>
    </source>
</evidence>
<dbReference type="Proteomes" id="UP001497392">
    <property type="component" value="Unassembled WGS sequence"/>
</dbReference>
<sequence length="263" mass="28156">MLAFDREGGLWLTHSTPEFPNAPSRPYAGIGGCSASGDCSAQHGQLRFGQSFMCVSLGLDVLDGLASAIKTAAPVIASWRLISGIEMPGIRALVNAWESRAVRVVRKVSWRSFASVDGQGFLYTVKSPTPHGQATYLYEEVLEPLLGDSLLVQSWSNVESECSRDGTAVTMTVAEMAFPEGTSWRAGFSDHSKWAVTGHSDIAMVCMADLNRDGLDPEWSEGPDRPQSLRGGGATCLQHPTLWAAMRGAIASTQPCVFASSEA</sequence>
<comment type="similarity">
    <text evidence="1">Belongs to the DNase II family.</text>
</comment>